<name>A0A0M0I331_9VIBR</name>
<dbReference type="GO" id="GO:0005737">
    <property type="term" value="C:cytoplasm"/>
    <property type="evidence" value="ECO:0007669"/>
    <property type="project" value="UniProtKB-SubCell"/>
</dbReference>
<sequence length="82" mass="9370">MTFNPEQATHTLEAEGLRCPEPVMMVRKTIRTMNDGDVLLVKADDPSTTRDIPSFCRFMDHQLIAAQTDELPYQYLIKKGVE</sequence>
<dbReference type="GO" id="GO:0097163">
    <property type="term" value="F:sulfur carrier activity"/>
    <property type="evidence" value="ECO:0007669"/>
    <property type="project" value="UniProtKB-UniRule"/>
</dbReference>
<evidence type="ECO:0000259" key="4">
    <source>
        <dbReference type="PROSITE" id="PS01148"/>
    </source>
</evidence>
<evidence type="ECO:0000256" key="3">
    <source>
        <dbReference type="HAMAP-Rule" id="MF_00413"/>
    </source>
</evidence>
<dbReference type="PATRIC" id="fig|171383.3.peg.1061"/>
<reference evidence="6" key="1">
    <citation type="submission" date="2015-08" db="EMBL/GenBank/DDBJ databases">
        <title>Vibrio galatheae sp. nov., a novel member of the Vibrionaceae family isolated from the Solomon Islands.</title>
        <authorList>
            <person name="Giubergia S."/>
            <person name="Machado H."/>
            <person name="Mateiu R.V."/>
            <person name="Gram L."/>
        </authorList>
    </citation>
    <scope>NUCLEOTIDE SEQUENCE [LARGE SCALE GENOMIC DNA]</scope>
    <source>
        <strain evidence="6">DSM 19134</strain>
    </source>
</reference>
<keyword evidence="6" id="KW-1185">Reference proteome</keyword>
<dbReference type="Gene3D" id="3.30.110.40">
    <property type="entry name" value="TusA-like domain"/>
    <property type="match status" value="1"/>
</dbReference>
<feature type="active site" description="Cysteine persulfide intermediate" evidence="3">
    <location>
        <position position="19"/>
    </location>
</feature>
<gene>
    <name evidence="3" type="primary">tusA</name>
    <name evidence="5" type="ORF">AKJ31_05120</name>
</gene>
<dbReference type="NCBIfam" id="NF001423">
    <property type="entry name" value="PRK00299.1"/>
    <property type="match status" value="1"/>
</dbReference>
<dbReference type="EMBL" id="LHPI01000002">
    <property type="protein sequence ID" value="KOO08740.1"/>
    <property type="molecule type" value="Genomic_DNA"/>
</dbReference>
<accession>A0A0M0I331</accession>
<dbReference type="STRING" id="171383.AKJ31_05120"/>
<dbReference type="PROSITE" id="PS01148">
    <property type="entry name" value="UPF0033"/>
    <property type="match status" value="1"/>
</dbReference>
<dbReference type="SUPFAM" id="SSF64307">
    <property type="entry name" value="SirA-like"/>
    <property type="match status" value="1"/>
</dbReference>
<protein>
    <recommendedName>
        <fullName evidence="3">Sulfur carrier protein TusA</fullName>
    </recommendedName>
</protein>
<proteinExistence type="inferred from homology"/>
<keyword evidence="2 3" id="KW-0963">Cytoplasm</keyword>
<comment type="function">
    <text evidence="3">Sulfur carrier protein which probably makes part of a sulfur-relay system.</text>
</comment>
<dbReference type="InterPro" id="IPR022931">
    <property type="entry name" value="Sulphur_carrier_TusA"/>
</dbReference>
<dbReference type="HAMAP" id="MF_00413">
    <property type="entry name" value="Thiourid_synth_A"/>
    <property type="match status" value="1"/>
</dbReference>
<evidence type="ECO:0000313" key="6">
    <source>
        <dbReference type="Proteomes" id="UP000037530"/>
    </source>
</evidence>
<evidence type="ECO:0000313" key="5">
    <source>
        <dbReference type="EMBL" id="KOO08740.1"/>
    </source>
</evidence>
<dbReference type="PANTHER" id="PTHR33279:SF2">
    <property type="entry name" value="SULFUR CARRIER PROTEIN TUSA"/>
    <property type="match status" value="1"/>
</dbReference>
<dbReference type="InterPro" id="IPR001455">
    <property type="entry name" value="TusA-like"/>
</dbReference>
<comment type="similarity">
    <text evidence="1 3">Belongs to the sulfur carrier protein TusA family.</text>
</comment>
<dbReference type="RefSeq" id="WP_053408035.1">
    <property type="nucleotide sequence ID" value="NZ_DAIPHI010000169.1"/>
</dbReference>
<dbReference type="PANTHER" id="PTHR33279">
    <property type="entry name" value="SULFUR CARRIER PROTEIN YEDF-RELATED"/>
    <property type="match status" value="1"/>
</dbReference>
<organism evidence="5 6">
    <name type="scientific">Vibrio hepatarius</name>
    <dbReference type="NCBI Taxonomy" id="171383"/>
    <lineage>
        <taxon>Bacteria</taxon>
        <taxon>Pseudomonadati</taxon>
        <taxon>Pseudomonadota</taxon>
        <taxon>Gammaproteobacteria</taxon>
        <taxon>Vibrionales</taxon>
        <taxon>Vibrionaceae</taxon>
        <taxon>Vibrio</taxon>
        <taxon>Vibrio oreintalis group</taxon>
    </lineage>
</organism>
<comment type="caution">
    <text evidence="5">The sequence shown here is derived from an EMBL/GenBank/DDBJ whole genome shotgun (WGS) entry which is preliminary data.</text>
</comment>
<evidence type="ECO:0000256" key="1">
    <source>
        <dbReference type="ARBA" id="ARBA00008984"/>
    </source>
</evidence>
<dbReference type="CDD" id="cd03423">
    <property type="entry name" value="SirA"/>
    <property type="match status" value="1"/>
</dbReference>
<feature type="domain" description="UPF0033" evidence="4">
    <location>
        <begin position="12"/>
        <end position="36"/>
    </location>
</feature>
<dbReference type="OrthoDB" id="9797352at2"/>
<evidence type="ECO:0000256" key="2">
    <source>
        <dbReference type="ARBA" id="ARBA00022490"/>
    </source>
</evidence>
<dbReference type="Proteomes" id="UP000037530">
    <property type="component" value="Unassembled WGS sequence"/>
</dbReference>
<dbReference type="GO" id="GO:0016740">
    <property type="term" value="F:transferase activity"/>
    <property type="evidence" value="ECO:0007669"/>
    <property type="project" value="UniProtKB-KW"/>
</dbReference>
<dbReference type="InterPro" id="IPR036868">
    <property type="entry name" value="TusA-like_sf"/>
</dbReference>
<dbReference type="Pfam" id="PF01206">
    <property type="entry name" value="TusA"/>
    <property type="match status" value="1"/>
</dbReference>
<comment type="subcellular location">
    <subcellularLocation>
        <location evidence="3">Cytoplasm</location>
    </subcellularLocation>
</comment>
<dbReference type="GO" id="GO:0002143">
    <property type="term" value="P:tRNA wobble position uridine thiolation"/>
    <property type="evidence" value="ECO:0007669"/>
    <property type="project" value="InterPro"/>
</dbReference>
<dbReference type="AlphaFoldDB" id="A0A0M0I331"/>
<keyword evidence="5" id="KW-0808">Transferase</keyword>